<dbReference type="AlphaFoldDB" id="A0A9W9JX46"/>
<dbReference type="RefSeq" id="XP_056508102.1">
    <property type="nucleotide sequence ID" value="XM_056659809.1"/>
</dbReference>
<dbReference type="GO" id="GO:0016787">
    <property type="term" value="F:hydrolase activity"/>
    <property type="evidence" value="ECO:0007669"/>
    <property type="project" value="InterPro"/>
</dbReference>
<feature type="compositionally biased region" description="Low complexity" evidence="1">
    <location>
        <begin position="195"/>
        <end position="205"/>
    </location>
</feature>
<dbReference type="Proteomes" id="UP001141434">
    <property type="component" value="Unassembled WGS sequence"/>
</dbReference>
<dbReference type="Pfam" id="PF00149">
    <property type="entry name" value="Metallophos"/>
    <property type="match status" value="1"/>
</dbReference>
<evidence type="ECO:0000256" key="1">
    <source>
        <dbReference type="SAM" id="MobiDB-lite"/>
    </source>
</evidence>
<feature type="region of interest" description="Disordered" evidence="1">
    <location>
        <begin position="192"/>
        <end position="219"/>
    </location>
</feature>
<protein>
    <recommendedName>
        <fullName evidence="2">Calcineurin-like phosphoesterase domain-containing protein</fullName>
    </recommendedName>
</protein>
<dbReference type="InterPro" id="IPR029052">
    <property type="entry name" value="Metallo-depent_PP-like"/>
</dbReference>
<evidence type="ECO:0000313" key="3">
    <source>
        <dbReference type="EMBL" id="KAJ5084705.1"/>
    </source>
</evidence>
<gene>
    <name evidence="3" type="ORF">NUU61_009284</name>
</gene>
<dbReference type="Gene3D" id="3.60.21.10">
    <property type="match status" value="1"/>
</dbReference>
<dbReference type="InterPro" id="IPR051693">
    <property type="entry name" value="UPF0046_metallophosphoest"/>
</dbReference>
<feature type="compositionally biased region" description="Pro residues" evidence="1">
    <location>
        <begin position="206"/>
        <end position="215"/>
    </location>
</feature>
<comment type="caution">
    <text evidence="3">The sequence shown here is derived from an EMBL/GenBank/DDBJ whole genome shotgun (WGS) entry which is preliminary data.</text>
</comment>
<dbReference type="PANTHER" id="PTHR12905">
    <property type="entry name" value="METALLOPHOSPHOESTERASE"/>
    <property type="match status" value="1"/>
</dbReference>
<proteinExistence type="predicted"/>
<dbReference type="EMBL" id="JAPMSZ010000011">
    <property type="protein sequence ID" value="KAJ5084705.1"/>
    <property type="molecule type" value="Genomic_DNA"/>
</dbReference>
<reference evidence="3" key="2">
    <citation type="journal article" date="2023" name="IMA Fungus">
        <title>Comparative genomic study of the Penicillium genus elucidates a diverse pangenome and 15 lateral gene transfer events.</title>
        <authorList>
            <person name="Petersen C."/>
            <person name="Sorensen T."/>
            <person name="Nielsen M.R."/>
            <person name="Sondergaard T.E."/>
            <person name="Sorensen J.L."/>
            <person name="Fitzpatrick D.A."/>
            <person name="Frisvad J.C."/>
            <person name="Nielsen K.L."/>
        </authorList>
    </citation>
    <scope>NUCLEOTIDE SEQUENCE</scope>
    <source>
        <strain evidence="3">IBT 34128</strain>
    </source>
</reference>
<keyword evidence="4" id="KW-1185">Reference proteome</keyword>
<organism evidence="3 4">
    <name type="scientific">Penicillium alfredii</name>
    <dbReference type="NCBI Taxonomy" id="1506179"/>
    <lineage>
        <taxon>Eukaryota</taxon>
        <taxon>Fungi</taxon>
        <taxon>Dikarya</taxon>
        <taxon>Ascomycota</taxon>
        <taxon>Pezizomycotina</taxon>
        <taxon>Eurotiomycetes</taxon>
        <taxon>Eurotiomycetidae</taxon>
        <taxon>Eurotiales</taxon>
        <taxon>Aspergillaceae</taxon>
        <taxon>Penicillium</taxon>
    </lineage>
</organism>
<sequence length="348" mass="38877">MTGIKTRVCMISDTHTCAPNPRQYTWNAYRHPLPTANILLHAGDLTKVGYRVEHEAMIAMLKKADAELKLVIAGNHDVTLDEDYFMRGGYRRHRHPELLGLGDVLTEEKDAIYTPQSKASDPGSRPEDVRAYVQRAQDLYTNDEARAAGIRYLEEGVHSFTLSTGATFTVYASPYQPEFCNWAFSYKRNEDRFNPPESSSSSTTTTPPPQNPVPDHPAIDFLLTHGPPEGVLDRVGPGMHVGCVHLLRAAGRSRPRIHVFGHIHEGWGALRGIWDAEAERGVKLEPVPTDPEEMMENRGAFYDMSSQGEQQLQFGAETLFVNASINTVAYQPRNAPWVVDLELPRAAE</sequence>
<name>A0A9W9JX46_9EURO</name>
<evidence type="ECO:0000313" key="4">
    <source>
        <dbReference type="Proteomes" id="UP001141434"/>
    </source>
</evidence>
<dbReference type="GeneID" id="81398978"/>
<feature type="domain" description="Calcineurin-like phosphoesterase" evidence="2">
    <location>
        <begin position="7"/>
        <end position="265"/>
    </location>
</feature>
<dbReference type="InterPro" id="IPR004843">
    <property type="entry name" value="Calcineurin-like_PHP"/>
</dbReference>
<dbReference type="PANTHER" id="PTHR12905:SF0">
    <property type="entry name" value="CALCINEURIN-LIKE PHOSPHOESTERASE DOMAIN-CONTAINING PROTEIN"/>
    <property type="match status" value="1"/>
</dbReference>
<accession>A0A9W9JX46</accession>
<dbReference type="OrthoDB" id="630188at2759"/>
<dbReference type="SUPFAM" id="SSF56300">
    <property type="entry name" value="Metallo-dependent phosphatases"/>
    <property type="match status" value="1"/>
</dbReference>
<reference evidence="3" key="1">
    <citation type="submission" date="2022-11" db="EMBL/GenBank/DDBJ databases">
        <authorList>
            <person name="Petersen C."/>
        </authorList>
    </citation>
    <scope>NUCLEOTIDE SEQUENCE</scope>
    <source>
        <strain evidence="3">IBT 34128</strain>
    </source>
</reference>
<evidence type="ECO:0000259" key="2">
    <source>
        <dbReference type="Pfam" id="PF00149"/>
    </source>
</evidence>